<feature type="compositionally biased region" description="Basic and acidic residues" evidence="2">
    <location>
        <begin position="117"/>
        <end position="126"/>
    </location>
</feature>
<accession>A0A8B8B0G4</accession>
<protein>
    <recommendedName>
        <fullName evidence="1">ATP-dependent DNA helicase</fullName>
        <ecNumber evidence="1">5.6.2.3</ecNumber>
    </recommendedName>
</protein>
<proteinExistence type="inferred from homology"/>
<feature type="compositionally biased region" description="Acidic residues" evidence="2">
    <location>
        <begin position="794"/>
        <end position="805"/>
    </location>
</feature>
<dbReference type="InterPro" id="IPR027417">
    <property type="entry name" value="P-loop_NTPase"/>
</dbReference>
<keyword evidence="1" id="KW-0067">ATP-binding</keyword>
<dbReference type="GO" id="GO:0006281">
    <property type="term" value="P:DNA repair"/>
    <property type="evidence" value="ECO:0007669"/>
    <property type="project" value="UniProtKB-KW"/>
</dbReference>
<keyword evidence="1" id="KW-0227">DNA damage</keyword>
<feature type="region of interest" description="Disordered" evidence="2">
    <location>
        <begin position="1564"/>
        <end position="1583"/>
    </location>
</feature>
<reference evidence="4" key="1">
    <citation type="submission" date="2024-06" db="UniProtKB">
        <authorList>
            <consortium name="RefSeq"/>
        </authorList>
    </citation>
    <scope>NUCLEOTIDE SEQUENCE [LARGE SCALE GENOMIC DNA]</scope>
</reference>
<sequence>MYATKRYKENEQYREHLKQNSVVKYKTNESHKEDVKQRSKHKYETNEPHKEDVKRRSKHKYETNESHKEDVKQRSKHKYETNEPHKEDVKQRSKRKYKTDQQHKQRVKVASKAKYHSSVESKEEMKKYVQEKRKTRQHRLQNEEEVVKSFKESVKQGPEYTCCCCHRILFENQFVKPNHIKVALDYLKHNNKWYKNIEIKSTWERDYDQSVFNQPEEENEETIEEQHDAIPEVVTDTCLQPVDIAQEVLDHYFDDVYNIAPGEGQNPIRMLQEEGNEAKTFPHLFPSGKFSWNESREVKISLSRYFNNRLMNADNRFAKDTNYIFFCQYLSELKQVIDKTQISIRKSLSNLDGKKPVTAEMLQNREVLSNLLKNDEAMRFMQPIRGTPAYWSVTQKDLFAMLRQLGIPTWFCSFSAAEFRWNEIVGSILHQRNDDRKPTELDWSDKSEILRSNPVTVPRMFEHRFHIFQREVIMSPSKPIGKIVDFFVRVEFQQRGSPHMHCLYWVENAPKLDVDSEETICSFIDKYVTCAIPSEDDDPELRQIVLDVQQHSKSHSKSCRKKGTDCRFNFPRPPSERTFISRNFEEDVAGSNDDKLKRAQAKDVLLKVWNEVLDDVNASKTTEEIFSSIDLTQNVYETAHRILASKSSIILERNPVDMWTNQYNPCLLKCWDANMDIQYVLDPFSCIVYIVSYISKAEREIGMLLKQTQIEASEGNLSARDTIKKIGSAYLNHREVSAQEAVYRVCNLKMKESSRKVIFIPVGENPTRLSKPLAQIKQKKHRKTGEREVTADNASDDDGDDDGDDSMWMTNIVERYENRPELNLFHKMCLAEFCSDYRVLAKSQIPKGEKEGVYELKNGKGFIQKRSRGQPAVIRYPRFNKESAPEKYYQCILQLFLPYWNLKHLKPPGFDLYQTFFETGHIKIKPNKNLQTVKSIVENNHHYFSQNEDAMQNAQEQLELLGEPEDAWARLCPESELNRRECLSEKLEVQNPETTEPESSCEIDQQFSSDVIYHVKETKNTSQEMLPLLRSLNEKQKQIFFAVHDWCIKKSLGENVEPMHIFVTGGAGTGKSHLIKSIHYEASRLLGRTLPSPSDISVILTAFTGTAAFNIGGNTIHHVFSLAKSLPIPYEPLKEQSLNGIRSRLENLQILVIDEVSMVYKRILYYIHERLVQIKKCKQPFGGVSIIAVGDFYQLPPVKQRKDERLYSENSSYPVDYWLDFFKIVELDEVMRQREDLAFANILNSLRTRTSEEPISDEAKAMLKECIREGPEEVLHVYSTNQEVNDYNLKMLRENSEELIEVPAKDYERDRTTGKLTLRDKPLTVTRVDGLSASLLLAVNARVMLTRNVCVEDGLVNGAMGYILHFEYEDKQSVKEVEAIGVIFDSKNTGKVQGKVTPNGNLVPIKRIEEDIREKNSKNVSLRAHFQEIVHDSRIARADLLCFTETWLRDDENIQDIEIPNFRLHHVARSQCYDKSSDVSTRLQTARGGGVGVYIKETNENVLIKALEFVNIEGMGTHKHIEEDRKPLIQVTTNTAPSSPPPPHIQPTTHKHIEEDRKPLIQVTTNTAPPYPPPPPPHIQPTTHKHIEEDRKPLIQITTNTPPPHPPPPPHSQPTTHKLIEEDRKLLIQITTNTPPPQPHPPPHIQPTTHKHIEDSGNHQYSPTLPPHPNPHPTSNQQHTNK</sequence>
<dbReference type="GO" id="GO:0043139">
    <property type="term" value="F:5'-3' DNA helicase activity"/>
    <property type="evidence" value="ECO:0007669"/>
    <property type="project" value="UniProtKB-EC"/>
</dbReference>
<keyword evidence="1" id="KW-0347">Helicase</keyword>
<keyword evidence="1" id="KW-0378">Hydrolase</keyword>
<dbReference type="OrthoDB" id="10040528at2759"/>
<feature type="region of interest" description="Disordered" evidence="2">
    <location>
        <begin position="1631"/>
        <end position="1682"/>
    </location>
</feature>
<feature type="region of interest" description="Disordered" evidence="2">
    <location>
        <begin position="1596"/>
        <end position="1616"/>
    </location>
</feature>
<comment type="cofactor">
    <cofactor evidence="1">
        <name>Mg(2+)</name>
        <dbReference type="ChEBI" id="CHEBI:18420"/>
    </cofactor>
</comment>
<comment type="catalytic activity">
    <reaction evidence="1">
        <text>ATP + H2O = ADP + phosphate + H(+)</text>
        <dbReference type="Rhea" id="RHEA:13065"/>
        <dbReference type="ChEBI" id="CHEBI:15377"/>
        <dbReference type="ChEBI" id="CHEBI:15378"/>
        <dbReference type="ChEBI" id="CHEBI:30616"/>
        <dbReference type="ChEBI" id="CHEBI:43474"/>
        <dbReference type="ChEBI" id="CHEBI:456216"/>
        <dbReference type="EC" id="5.6.2.3"/>
    </reaction>
</comment>
<reference evidence="5" key="2">
    <citation type="submission" date="2025-08" db="UniProtKB">
        <authorList>
            <consortium name="RefSeq"/>
        </authorList>
    </citation>
    <scope>IDENTIFICATION</scope>
    <source>
        <tissue evidence="5">Whole sample</tissue>
    </source>
</reference>
<dbReference type="KEGG" id="cvn:111106437"/>
<evidence type="ECO:0000256" key="2">
    <source>
        <dbReference type="SAM" id="MobiDB-lite"/>
    </source>
</evidence>
<feature type="domain" description="AAA+ ATPase" evidence="3">
    <location>
        <begin position="1057"/>
        <end position="1212"/>
    </location>
</feature>
<dbReference type="Gene3D" id="3.40.50.300">
    <property type="entry name" value="P-loop containing nucleotide triphosphate hydrolases"/>
    <property type="match status" value="1"/>
</dbReference>
<dbReference type="SMART" id="SM00382">
    <property type="entry name" value="AAA"/>
    <property type="match status" value="1"/>
</dbReference>
<feature type="compositionally biased region" description="Pro residues" evidence="2">
    <location>
        <begin position="1601"/>
        <end position="1612"/>
    </location>
</feature>
<dbReference type="GeneID" id="111106437"/>
<dbReference type="InterPro" id="IPR003593">
    <property type="entry name" value="AAA+_ATPase"/>
</dbReference>
<feature type="compositionally biased region" description="Basic and acidic residues" evidence="2">
    <location>
        <begin position="1"/>
        <end position="18"/>
    </location>
</feature>
<dbReference type="SUPFAM" id="SSF52540">
    <property type="entry name" value="P-loop containing nucleoside triphosphate hydrolases"/>
    <property type="match status" value="2"/>
</dbReference>
<feature type="compositionally biased region" description="Pro residues" evidence="2">
    <location>
        <begin position="1634"/>
        <end position="1645"/>
    </location>
</feature>
<keyword evidence="4" id="KW-1185">Reference proteome</keyword>
<evidence type="ECO:0000313" key="4">
    <source>
        <dbReference type="Proteomes" id="UP000694844"/>
    </source>
</evidence>
<dbReference type="Proteomes" id="UP000694844">
    <property type="component" value="Chromosome 1"/>
</dbReference>
<dbReference type="RefSeq" id="XP_022296821.1">
    <property type="nucleotide sequence ID" value="XM_022441113.1"/>
</dbReference>
<feature type="compositionally biased region" description="Pro residues" evidence="2">
    <location>
        <begin position="1569"/>
        <end position="1579"/>
    </location>
</feature>
<feature type="compositionally biased region" description="Low complexity" evidence="2">
    <location>
        <begin position="1673"/>
        <end position="1682"/>
    </location>
</feature>
<dbReference type="EC" id="5.6.2.3" evidence="1"/>
<feature type="compositionally biased region" description="Basic and acidic residues" evidence="2">
    <location>
        <begin position="26"/>
        <end position="91"/>
    </location>
</feature>
<feature type="compositionally biased region" description="Basic residues" evidence="2">
    <location>
        <begin position="104"/>
        <end position="115"/>
    </location>
</feature>
<keyword evidence="1" id="KW-0234">DNA repair</keyword>
<keyword evidence="1" id="KW-0547">Nucleotide-binding</keyword>
<name>A0A8B8B0G4_CRAVI</name>
<gene>
    <name evidence="5" type="primary">LOC111106437</name>
</gene>
<evidence type="ECO:0000259" key="3">
    <source>
        <dbReference type="SMART" id="SM00382"/>
    </source>
</evidence>
<dbReference type="InterPro" id="IPR051055">
    <property type="entry name" value="PIF1_helicase"/>
</dbReference>
<organism evidence="4 5">
    <name type="scientific">Crassostrea virginica</name>
    <name type="common">Eastern oyster</name>
    <dbReference type="NCBI Taxonomy" id="6565"/>
    <lineage>
        <taxon>Eukaryota</taxon>
        <taxon>Metazoa</taxon>
        <taxon>Spiralia</taxon>
        <taxon>Lophotrochozoa</taxon>
        <taxon>Mollusca</taxon>
        <taxon>Bivalvia</taxon>
        <taxon>Autobranchia</taxon>
        <taxon>Pteriomorphia</taxon>
        <taxon>Ostreida</taxon>
        <taxon>Ostreoidea</taxon>
        <taxon>Ostreidae</taxon>
        <taxon>Crassostrea</taxon>
    </lineage>
</organism>
<dbReference type="PANTHER" id="PTHR47642:SF5">
    <property type="entry name" value="ATP-DEPENDENT DNA HELICASE"/>
    <property type="match status" value="1"/>
</dbReference>
<feature type="region of interest" description="Disordered" evidence="2">
    <location>
        <begin position="1"/>
        <end position="126"/>
    </location>
</feature>
<dbReference type="InterPro" id="IPR010285">
    <property type="entry name" value="DNA_helicase_pif1-like_DEAD"/>
</dbReference>
<dbReference type="GO" id="GO:0006310">
    <property type="term" value="P:DNA recombination"/>
    <property type="evidence" value="ECO:0007669"/>
    <property type="project" value="UniProtKB-KW"/>
</dbReference>
<dbReference type="PANTHER" id="PTHR47642">
    <property type="entry name" value="ATP-DEPENDENT DNA HELICASE"/>
    <property type="match status" value="1"/>
</dbReference>
<dbReference type="GO" id="GO:0000723">
    <property type="term" value="P:telomere maintenance"/>
    <property type="evidence" value="ECO:0007669"/>
    <property type="project" value="InterPro"/>
</dbReference>
<dbReference type="Pfam" id="PF05970">
    <property type="entry name" value="PIF1"/>
    <property type="match status" value="1"/>
</dbReference>
<dbReference type="InterPro" id="IPR025476">
    <property type="entry name" value="Helitron_helicase-like"/>
</dbReference>
<keyword evidence="1" id="KW-0233">DNA recombination</keyword>
<comment type="similarity">
    <text evidence="1">Belongs to the helicase family.</text>
</comment>
<evidence type="ECO:0000313" key="5">
    <source>
        <dbReference type="RefSeq" id="XP_022296821.1"/>
    </source>
</evidence>
<feature type="region of interest" description="Disordered" evidence="2">
    <location>
        <begin position="773"/>
        <end position="806"/>
    </location>
</feature>
<dbReference type="Pfam" id="PF14214">
    <property type="entry name" value="Helitron_like_N"/>
    <property type="match status" value="1"/>
</dbReference>
<evidence type="ECO:0000256" key="1">
    <source>
        <dbReference type="RuleBase" id="RU363044"/>
    </source>
</evidence>
<dbReference type="GO" id="GO:0016787">
    <property type="term" value="F:hydrolase activity"/>
    <property type="evidence" value="ECO:0007669"/>
    <property type="project" value="UniProtKB-KW"/>
</dbReference>
<dbReference type="GO" id="GO:0005524">
    <property type="term" value="F:ATP binding"/>
    <property type="evidence" value="ECO:0007669"/>
    <property type="project" value="UniProtKB-KW"/>
</dbReference>